<evidence type="ECO:0000313" key="7">
    <source>
        <dbReference type="Proteomes" id="UP000054485"/>
    </source>
</evidence>
<dbReference type="Pfam" id="PF01073">
    <property type="entry name" value="3Beta_HSD"/>
    <property type="match status" value="1"/>
</dbReference>
<dbReference type="EMBL" id="KN835535">
    <property type="protein sequence ID" value="KIK36366.1"/>
    <property type="molecule type" value="Genomic_DNA"/>
</dbReference>
<keyword evidence="3" id="KW-0812">Transmembrane</keyword>
<keyword evidence="4" id="KW-0732">Signal</keyword>
<evidence type="ECO:0000256" key="3">
    <source>
        <dbReference type="SAM" id="Phobius"/>
    </source>
</evidence>
<evidence type="ECO:0000313" key="6">
    <source>
        <dbReference type="EMBL" id="KIK36366.1"/>
    </source>
</evidence>
<dbReference type="InterPro" id="IPR050177">
    <property type="entry name" value="Lipid_A_modif_metabolic_enz"/>
</dbReference>
<gene>
    <name evidence="6" type="ORF">CY34DRAFT_526240</name>
</gene>
<evidence type="ECO:0000259" key="5">
    <source>
        <dbReference type="Pfam" id="PF01073"/>
    </source>
</evidence>
<feature type="domain" description="3-beta hydroxysteroid dehydrogenase/isomerase" evidence="5">
    <location>
        <begin position="73"/>
        <end position="360"/>
    </location>
</feature>
<dbReference type="InParanoid" id="A0A0D0A3X4"/>
<comment type="similarity">
    <text evidence="1">Belongs to the 3-beta-HSD family.</text>
</comment>
<keyword evidence="2" id="KW-0560">Oxidoreductase</keyword>
<dbReference type="SUPFAM" id="SSF51735">
    <property type="entry name" value="NAD(P)-binding Rossmann-fold domains"/>
    <property type="match status" value="1"/>
</dbReference>
<name>A0A0D0A3X4_9AGAM</name>
<dbReference type="InterPro" id="IPR036291">
    <property type="entry name" value="NAD(P)-bd_dom_sf"/>
</dbReference>
<reference evidence="7" key="2">
    <citation type="submission" date="2015-01" db="EMBL/GenBank/DDBJ databases">
        <title>Evolutionary Origins and Diversification of the Mycorrhizal Mutualists.</title>
        <authorList>
            <consortium name="DOE Joint Genome Institute"/>
            <consortium name="Mycorrhizal Genomics Consortium"/>
            <person name="Kohler A."/>
            <person name="Kuo A."/>
            <person name="Nagy L.G."/>
            <person name="Floudas D."/>
            <person name="Copeland A."/>
            <person name="Barry K.W."/>
            <person name="Cichocki N."/>
            <person name="Veneault-Fourrey C."/>
            <person name="LaButti K."/>
            <person name="Lindquist E.A."/>
            <person name="Lipzen A."/>
            <person name="Lundell T."/>
            <person name="Morin E."/>
            <person name="Murat C."/>
            <person name="Riley R."/>
            <person name="Ohm R."/>
            <person name="Sun H."/>
            <person name="Tunlid A."/>
            <person name="Henrissat B."/>
            <person name="Grigoriev I.V."/>
            <person name="Hibbett D.S."/>
            <person name="Martin F."/>
        </authorList>
    </citation>
    <scope>NUCLEOTIDE SEQUENCE [LARGE SCALE GENOMIC DNA]</scope>
    <source>
        <strain evidence="7">UH-Slu-Lm8-n1</strain>
    </source>
</reference>
<dbReference type="STRING" id="930992.A0A0D0A3X4"/>
<dbReference type="AlphaFoldDB" id="A0A0D0A3X4"/>
<dbReference type="Gene3D" id="3.40.50.720">
    <property type="entry name" value="NAD(P)-binding Rossmann-like Domain"/>
    <property type="match status" value="1"/>
</dbReference>
<feature type="transmembrane region" description="Helical" evidence="3">
    <location>
        <begin position="72"/>
        <end position="89"/>
    </location>
</feature>
<dbReference type="GO" id="GO:0006694">
    <property type="term" value="P:steroid biosynthetic process"/>
    <property type="evidence" value="ECO:0007669"/>
    <property type="project" value="InterPro"/>
</dbReference>
<dbReference type="GO" id="GO:0016616">
    <property type="term" value="F:oxidoreductase activity, acting on the CH-OH group of donors, NAD or NADP as acceptor"/>
    <property type="evidence" value="ECO:0007669"/>
    <property type="project" value="InterPro"/>
</dbReference>
<reference evidence="6 7" key="1">
    <citation type="submission" date="2014-04" db="EMBL/GenBank/DDBJ databases">
        <authorList>
            <consortium name="DOE Joint Genome Institute"/>
            <person name="Kuo A."/>
            <person name="Ruytinx J."/>
            <person name="Rineau F."/>
            <person name="Colpaert J."/>
            <person name="Kohler A."/>
            <person name="Nagy L.G."/>
            <person name="Floudas D."/>
            <person name="Copeland A."/>
            <person name="Barry K.W."/>
            <person name="Cichocki N."/>
            <person name="Veneault-Fourrey C."/>
            <person name="LaButti K."/>
            <person name="Lindquist E.A."/>
            <person name="Lipzen A."/>
            <person name="Lundell T."/>
            <person name="Morin E."/>
            <person name="Murat C."/>
            <person name="Sun H."/>
            <person name="Tunlid A."/>
            <person name="Henrissat B."/>
            <person name="Grigoriev I.V."/>
            <person name="Hibbett D.S."/>
            <person name="Martin F."/>
            <person name="Nordberg H.P."/>
            <person name="Cantor M.N."/>
            <person name="Hua S.X."/>
        </authorList>
    </citation>
    <scope>NUCLEOTIDE SEQUENCE [LARGE SCALE GENOMIC DNA]</scope>
    <source>
        <strain evidence="6 7">UH-Slu-Lm8-n1</strain>
    </source>
</reference>
<keyword evidence="3" id="KW-1133">Transmembrane helix</keyword>
<proteinExistence type="inferred from homology"/>
<keyword evidence="3" id="KW-0472">Membrane</keyword>
<evidence type="ECO:0000256" key="2">
    <source>
        <dbReference type="ARBA" id="ARBA00023002"/>
    </source>
</evidence>
<feature type="chain" id="PRO_5002223928" description="3-beta hydroxysteroid dehydrogenase/isomerase domain-containing protein" evidence="4">
    <location>
        <begin position="23"/>
        <end position="521"/>
    </location>
</feature>
<evidence type="ECO:0000256" key="1">
    <source>
        <dbReference type="ARBA" id="ARBA00009219"/>
    </source>
</evidence>
<accession>A0A0D0A3X4</accession>
<protein>
    <recommendedName>
        <fullName evidence="5">3-beta hydroxysteroid dehydrogenase/isomerase domain-containing protein</fullName>
    </recommendedName>
</protein>
<sequence length="521" mass="57507">MLSLLSVLAGIVLLIYLYVCSNDQGLSQLPSEATAFTPKRFTPNVVRETAERLSSSPKIVKDILPTKTGRRYIIVGAGFLGGWIIIQLLQRGEDPKKIRIIDIRPPTRSDLRTGLAAQVAFFQVDISNAKAVDDAFQAPWPDCDPSETALEVTVFHTAANIRFYERHLALFPRSSKVNHEGTRNVINAARSIGVTVLLYTSSGSVSVRRSRFWLWPWEKHPKYFVQVINDDDNLIPKYHDHFFSNYAASKVLGERAVRAADGSQSGEKTLRTGCIRPGNGVFGPGGDLICGAYLARKYNITWVANIIQSFVYVENCALAHLCYEARLLETTRGGSNPDLGGQAFTITDTGPPVTYSDVYVGLTTLAPETTFKQMSPTLMLFISQIIEVIYLSRAFLSMSSSPVRRALAHFIPNIVGDTINLQPSLFALASVHLIFDDSRARLPADKGGLGYHGPFTTLEGICRTAEEHFKAGENGEEKSHSGGVGLGFLRLRKDPKEMTQMSKMEKRVGERLHIEAVDVLG</sequence>
<keyword evidence="7" id="KW-1185">Reference proteome</keyword>
<dbReference type="PANTHER" id="PTHR43245:SF51">
    <property type="entry name" value="SHORT CHAIN DEHYDROGENASE_REDUCTASE FAMILY 42E, MEMBER 2"/>
    <property type="match status" value="1"/>
</dbReference>
<organism evidence="6 7">
    <name type="scientific">Suillus luteus UH-Slu-Lm8-n1</name>
    <dbReference type="NCBI Taxonomy" id="930992"/>
    <lineage>
        <taxon>Eukaryota</taxon>
        <taxon>Fungi</taxon>
        <taxon>Dikarya</taxon>
        <taxon>Basidiomycota</taxon>
        <taxon>Agaricomycotina</taxon>
        <taxon>Agaricomycetes</taxon>
        <taxon>Agaricomycetidae</taxon>
        <taxon>Boletales</taxon>
        <taxon>Suillineae</taxon>
        <taxon>Suillaceae</taxon>
        <taxon>Suillus</taxon>
    </lineage>
</organism>
<dbReference type="PANTHER" id="PTHR43245">
    <property type="entry name" value="BIFUNCTIONAL POLYMYXIN RESISTANCE PROTEIN ARNA"/>
    <property type="match status" value="1"/>
</dbReference>
<dbReference type="InterPro" id="IPR002225">
    <property type="entry name" value="3Beta_OHSteriod_DH/Estase"/>
</dbReference>
<dbReference type="Proteomes" id="UP000054485">
    <property type="component" value="Unassembled WGS sequence"/>
</dbReference>
<dbReference type="OrthoDB" id="10058185at2759"/>
<dbReference type="HOGENOM" id="CLU_045580_1_0_1"/>
<feature type="signal peptide" evidence="4">
    <location>
        <begin position="1"/>
        <end position="22"/>
    </location>
</feature>
<evidence type="ECO:0000256" key="4">
    <source>
        <dbReference type="SAM" id="SignalP"/>
    </source>
</evidence>